<dbReference type="Proteomes" id="UP000324222">
    <property type="component" value="Unassembled WGS sequence"/>
</dbReference>
<sequence length="81" mass="8898">MLKLHNMVVHQTYLQEPLTHLEVAASNAWSSRSLAMSRLWRWSSAVTTSVLSRHSSSSSSCCITSCCCDGRGPAKGKKKES</sequence>
<protein>
    <submittedName>
        <fullName evidence="1">Uncharacterized protein</fullName>
    </submittedName>
</protein>
<dbReference type="AlphaFoldDB" id="A0A5B7F923"/>
<keyword evidence="2" id="KW-1185">Reference proteome</keyword>
<dbReference type="EMBL" id="VSRR010005304">
    <property type="protein sequence ID" value="MPC42085.1"/>
    <property type="molecule type" value="Genomic_DNA"/>
</dbReference>
<reference evidence="1 2" key="1">
    <citation type="submission" date="2019-05" db="EMBL/GenBank/DDBJ databases">
        <title>Another draft genome of Portunus trituberculatus and its Hox gene families provides insights of decapod evolution.</title>
        <authorList>
            <person name="Jeong J.-H."/>
            <person name="Song I."/>
            <person name="Kim S."/>
            <person name="Choi T."/>
            <person name="Kim D."/>
            <person name="Ryu S."/>
            <person name="Kim W."/>
        </authorList>
    </citation>
    <scope>NUCLEOTIDE SEQUENCE [LARGE SCALE GENOMIC DNA]</scope>
    <source>
        <tissue evidence="1">Muscle</tissue>
    </source>
</reference>
<organism evidence="1 2">
    <name type="scientific">Portunus trituberculatus</name>
    <name type="common">Swimming crab</name>
    <name type="synonym">Neptunus trituberculatus</name>
    <dbReference type="NCBI Taxonomy" id="210409"/>
    <lineage>
        <taxon>Eukaryota</taxon>
        <taxon>Metazoa</taxon>
        <taxon>Ecdysozoa</taxon>
        <taxon>Arthropoda</taxon>
        <taxon>Crustacea</taxon>
        <taxon>Multicrustacea</taxon>
        <taxon>Malacostraca</taxon>
        <taxon>Eumalacostraca</taxon>
        <taxon>Eucarida</taxon>
        <taxon>Decapoda</taxon>
        <taxon>Pleocyemata</taxon>
        <taxon>Brachyura</taxon>
        <taxon>Eubrachyura</taxon>
        <taxon>Portunoidea</taxon>
        <taxon>Portunidae</taxon>
        <taxon>Portuninae</taxon>
        <taxon>Portunus</taxon>
    </lineage>
</organism>
<evidence type="ECO:0000313" key="2">
    <source>
        <dbReference type="Proteomes" id="UP000324222"/>
    </source>
</evidence>
<evidence type="ECO:0000313" key="1">
    <source>
        <dbReference type="EMBL" id="MPC42085.1"/>
    </source>
</evidence>
<gene>
    <name evidence="1" type="ORF">E2C01_035700</name>
</gene>
<name>A0A5B7F923_PORTR</name>
<proteinExistence type="predicted"/>
<comment type="caution">
    <text evidence="1">The sequence shown here is derived from an EMBL/GenBank/DDBJ whole genome shotgun (WGS) entry which is preliminary data.</text>
</comment>
<accession>A0A5B7F923</accession>